<dbReference type="CDD" id="cd07814">
    <property type="entry name" value="SRPBCC_CalC_Aha1-like"/>
    <property type="match status" value="1"/>
</dbReference>
<dbReference type="Pfam" id="PF08327">
    <property type="entry name" value="AHSA1"/>
    <property type="match status" value="1"/>
</dbReference>
<gene>
    <name evidence="3" type="ORF">SAMN04488071_1858</name>
</gene>
<dbReference type="AlphaFoldDB" id="A0A1G6ZL73"/>
<dbReference type="OrthoDB" id="9805228at2"/>
<feature type="domain" description="Activator of Hsp90 ATPase homologue 1/2-like C-terminal" evidence="2">
    <location>
        <begin position="17"/>
        <end position="140"/>
    </location>
</feature>
<dbReference type="RefSeq" id="WP_068304465.1">
    <property type="nucleotide sequence ID" value="NZ_DAIOMO010000004.1"/>
</dbReference>
<dbReference type="SUPFAM" id="SSF55961">
    <property type="entry name" value="Bet v1-like"/>
    <property type="match status" value="1"/>
</dbReference>
<dbReference type="Gene3D" id="3.30.530.20">
    <property type="match status" value="1"/>
</dbReference>
<organism evidence="3 4">
    <name type="scientific">Kordiimonas lacus</name>
    <dbReference type="NCBI Taxonomy" id="637679"/>
    <lineage>
        <taxon>Bacteria</taxon>
        <taxon>Pseudomonadati</taxon>
        <taxon>Pseudomonadota</taxon>
        <taxon>Alphaproteobacteria</taxon>
        <taxon>Kordiimonadales</taxon>
        <taxon>Kordiimonadaceae</taxon>
        <taxon>Kordiimonas</taxon>
    </lineage>
</organism>
<protein>
    <submittedName>
        <fullName evidence="3">Uncharacterized conserved protein YndB, AHSA1/START domain</fullName>
    </submittedName>
</protein>
<sequence length="142" mass="16584">MTNDPLVLKRVMPCGKRQLFDAWSRPTIMSAWFFADQKAVKPSTVESSFTVGGKWSLTMHMENSEPHMHGEYREINRYNRIVFTWNSHIATDSIVELTFRELSPNRTEMTLMHTHFPNEESRTSHDNGWNMCLDSLEKYLAA</sequence>
<evidence type="ECO:0000256" key="1">
    <source>
        <dbReference type="ARBA" id="ARBA00006817"/>
    </source>
</evidence>
<dbReference type="InterPro" id="IPR013538">
    <property type="entry name" value="ASHA1/2-like_C"/>
</dbReference>
<name>A0A1G6ZL73_9PROT</name>
<dbReference type="Proteomes" id="UP000183685">
    <property type="component" value="Unassembled WGS sequence"/>
</dbReference>
<dbReference type="STRING" id="637679.GCA_001550055_01997"/>
<keyword evidence="4" id="KW-1185">Reference proteome</keyword>
<comment type="similarity">
    <text evidence="1">Belongs to the AHA1 family.</text>
</comment>
<dbReference type="EMBL" id="FNAK01000004">
    <property type="protein sequence ID" value="SDE03270.1"/>
    <property type="molecule type" value="Genomic_DNA"/>
</dbReference>
<reference evidence="3 4" key="1">
    <citation type="submission" date="2016-10" db="EMBL/GenBank/DDBJ databases">
        <authorList>
            <person name="de Groot N.N."/>
        </authorList>
    </citation>
    <scope>NUCLEOTIDE SEQUENCE [LARGE SCALE GENOMIC DNA]</scope>
    <source>
        <strain evidence="3 4">CGMCC 1.9109</strain>
    </source>
</reference>
<evidence type="ECO:0000313" key="4">
    <source>
        <dbReference type="Proteomes" id="UP000183685"/>
    </source>
</evidence>
<accession>A0A1G6ZL73</accession>
<evidence type="ECO:0000259" key="2">
    <source>
        <dbReference type="Pfam" id="PF08327"/>
    </source>
</evidence>
<proteinExistence type="inferred from homology"/>
<dbReference type="InterPro" id="IPR023393">
    <property type="entry name" value="START-like_dom_sf"/>
</dbReference>
<evidence type="ECO:0000313" key="3">
    <source>
        <dbReference type="EMBL" id="SDE03270.1"/>
    </source>
</evidence>